<proteinExistence type="predicted"/>
<keyword evidence="3" id="KW-1185">Reference proteome</keyword>
<gene>
    <name evidence="2" type="ORF">K435DRAFT_849106</name>
</gene>
<feature type="region of interest" description="Disordered" evidence="1">
    <location>
        <begin position="274"/>
        <end position="300"/>
    </location>
</feature>
<sequence length="322" mass="36077">MNGSSSIYKSHCCGLLTCQCIFRNVDSNVNSNLESSWVSDNIYNDAFVYQQEHYQPSVGMSSLGNSSQVVGFEHQAFYATSNLYHSQFGNQLSSDYSESLPSLSASSWSSRGPSPSRLYNPQDDWFNVLGRYEQEPKPLVVDSEEYNQIRTMNLLEFDPLSVVFTESDAKQQVYNDPRVLGPSKDFSFLAENQVTSNLPIVQQEDTEISTEPELFNPPVEELLQCIEPETFDVWKDSSPSRSTQNACEDLLPPSALSVKVERFATSKLLPKSYIESHHSSSSPEPVEDRGFTPDFSSSEDETLDAYEIASTLSPVIQTCKDI</sequence>
<dbReference type="Proteomes" id="UP000297245">
    <property type="component" value="Unassembled WGS sequence"/>
</dbReference>
<evidence type="ECO:0000313" key="2">
    <source>
        <dbReference type="EMBL" id="THV06309.1"/>
    </source>
</evidence>
<accession>A0A4S8MUE0</accession>
<reference evidence="2 3" key="1">
    <citation type="journal article" date="2019" name="Nat. Ecol. Evol.">
        <title>Megaphylogeny resolves global patterns of mushroom evolution.</title>
        <authorList>
            <person name="Varga T."/>
            <person name="Krizsan K."/>
            <person name="Foldi C."/>
            <person name="Dima B."/>
            <person name="Sanchez-Garcia M."/>
            <person name="Sanchez-Ramirez S."/>
            <person name="Szollosi G.J."/>
            <person name="Szarkandi J.G."/>
            <person name="Papp V."/>
            <person name="Albert L."/>
            <person name="Andreopoulos W."/>
            <person name="Angelini C."/>
            <person name="Antonin V."/>
            <person name="Barry K.W."/>
            <person name="Bougher N.L."/>
            <person name="Buchanan P."/>
            <person name="Buyck B."/>
            <person name="Bense V."/>
            <person name="Catcheside P."/>
            <person name="Chovatia M."/>
            <person name="Cooper J."/>
            <person name="Damon W."/>
            <person name="Desjardin D."/>
            <person name="Finy P."/>
            <person name="Geml J."/>
            <person name="Haridas S."/>
            <person name="Hughes K."/>
            <person name="Justo A."/>
            <person name="Karasinski D."/>
            <person name="Kautmanova I."/>
            <person name="Kiss B."/>
            <person name="Kocsube S."/>
            <person name="Kotiranta H."/>
            <person name="LaButti K.M."/>
            <person name="Lechner B.E."/>
            <person name="Liimatainen K."/>
            <person name="Lipzen A."/>
            <person name="Lukacs Z."/>
            <person name="Mihaltcheva S."/>
            <person name="Morgado L.N."/>
            <person name="Niskanen T."/>
            <person name="Noordeloos M.E."/>
            <person name="Ohm R.A."/>
            <person name="Ortiz-Santana B."/>
            <person name="Ovrebo C."/>
            <person name="Racz N."/>
            <person name="Riley R."/>
            <person name="Savchenko A."/>
            <person name="Shiryaev A."/>
            <person name="Soop K."/>
            <person name="Spirin V."/>
            <person name="Szebenyi C."/>
            <person name="Tomsovsky M."/>
            <person name="Tulloss R.E."/>
            <person name="Uehling J."/>
            <person name="Grigoriev I.V."/>
            <person name="Vagvolgyi C."/>
            <person name="Papp T."/>
            <person name="Martin F.M."/>
            <person name="Miettinen O."/>
            <person name="Hibbett D.S."/>
            <person name="Nagy L.G."/>
        </authorList>
    </citation>
    <scope>NUCLEOTIDE SEQUENCE [LARGE SCALE GENOMIC DNA]</scope>
    <source>
        <strain evidence="2 3">CBS 962.96</strain>
    </source>
</reference>
<evidence type="ECO:0000256" key="1">
    <source>
        <dbReference type="SAM" id="MobiDB-lite"/>
    </source>
</evidence>
<dbReference type="AlphaFoldDB" id="A0A4S8MUE0"/>
<evidence type="ECO:0000313" key="3">
    <source>
        <dbReference type="Proteomes" id="UP000297245"/>
    </source>
</evidence>
<name>A0A4S8MUE0_DENBC</name>
<dbReference type="EMBL" id="ML179043">
    <property type="protein sequence ID" value="THV06309.1"/>
    <property type="molecule type" value="Genomic_DNA"/>
</dbReference>
<protein>
    <submittedName>
        <fullName evidence="2">Uncharacterized protein</fullName>
    </submittedName>
</protein>
<organism evidence="2 3">
    <name type="scientific">Dendrothele bispora (strain CBS 962.96)</name>
    <dbReference type="NCBI Taxonomy" id="1314807"/>
    <lineage>
        <taxon>Eukaryota</taxon>
        <taxon>Fungi</taxon>
        <taxon>Dikarya</taxon>
        <taxon>Basidiomycota</taxon>
        <taxon>Agaricomycotina</taxon>
        <taxon>Agaricomycetes</taxon>
        <taxon>Agaricomycetidae</taxon>
        <taxon>Agaricales</taxon>
        <taxon>Agaricales incertae sedis</taxon>
        <taxon>Dendrothele</taxon>
    </lineage>
</organism>